<comment type="similarity">
    <text evidence="7 8">Belongs to the pseudomonas-type ThrB family.</text>
</comment>
<evidence type="ECO:0000256" key="6">
    <source>
        <dbReference type="ARBA" id="ARBA00022840"/>
    </source>
</evidence>
<evidence type="ECO:0000256" key="8">
    <source>
        <dbReference type="HAMAP-Rule" id="MF_00301"/>
    </source>
</evidence>
<feature type="domain" description="Aminoglycoside phosphotransferase" evidence="10">
    <location>
        <begin position="28"/>
        <end position="258"/>
    </location>
</feature>
<dbReference type="RefSeq" id="WP_091593978.1">
    <property type="nucleotide sequence ID" value="NZ_FNEE01000006.1"/>
</dbReference>
<dbReference type="GO" id="GO:0009088">
    <property type="term" value="P:threonine biosynthetic process"/>
    <property type="evidence" value="ECO:0007669"/>
    <property type="project" value="UniProtKB-UniRule"/>
</dbReference>
<evidence type="ECO:0000259" key="10">
    <source>
        <dbReference type="Pfam" id="PF01636"/>
    </source>
</evidence>
<keyword evidence="1 8" id="KW-0028">Amino-acid biosynthesis</keyword>
<evidence type="ECO:0000256" key="7">
    <source>
        <dbReference type="ARBA" id="ARBA00038240"/>
    </source>
</evidence>
<reference evidence="12" key="1">
    <citation type="submission" date="2016-10" db="EMBL/GenBank/DDBJ databases">
        <authorList>
            <person name="Varghese N."/>
            <person name="Submissions S."/>
        </authorList>
    </citation>
    <scope>NUCLEOTIDE SEQUENCE [LARGE SCALE GENOMIC DNA]</scope>
    <source>
        <strain evidence="12">CGMCC 1.11022</strain>
    </source>
</reference>
<organism evidence="11 12">
    <name type="scientific">Mesorhizobium muleiense</name>
    <dbReference type="NCBI Taxonomy" id="1004279"/>
    <lineage>
        <taxon>Bacteria</taxon>
        <taxon>Pseudomonadati</taxon>
        <taxon>Pseudomonadota</taxon>
        <taxon>Alphaproteobacteria</taxon>
        <taxon>Hyphomicrobiales</taxon>
        <taxon>Phyllobacteriaceae</taxon>
        <taxon>Mesorhizobium</taxon>
    </lineage>
</organism>
<evidence type="ECO:0000256" key="9">
    <source>
        <dbReference type="NCBIfam" id="TIGR00938"/>
    </source>
</evidence>
<protein>
    <recommendedName>
        <fullName evidence="8 9">Homoserine kinase</fullName>
        <shortName evidence="8">HK</shortName>
        <shortName evidence="8">HSK</shortName>
        <ecNumber evidence="8 9">2.7.1.39</ecNumber>
    </recommendedName>
</protein>
<keyword evidence="2 8" id="KW-0808">Transferase</keyword>
<dbReference type="InterPro" id="IPR005280">
    <property type="entry name" value="Homoserine_kinase_II"/>
</dbReference>
<comment type="pathway">
    <text evidence="8">Amino-acid biosynthesis; L-threonine biosynthesis; L-threonine from L-aspartate: step 4/5.</text>
</comment>
<dbReference type="AlphaFoldDB" id="A0A1G8U5V8"/>
<dbReference type="Proteomes" id="UP000198894">
    <property type="component" value="Unassembled WGS sequence"/>
</dbReference>
<dbReference type="InterPro" id="IPR011009">
    <property type="entry name" value="Kinase-like_dom_sf"/>
</dbReference>
<dbReference type="Gene3D" id="3.90.1200.10">
    <property type="match status" value="1"/>
</dbReference>
<keyword evidence="3 8" id="KW-0791">Threonine biosynthesis</keyword>
<accession>A0A1G8U5V8</accession>
<evidence type="ECO:0000256" key="4">
    <source>
        <dbReference type="ARBA" id="ARBA00022741"/>
    </source>
</evidence>
<dbReference type="NCBIfam" id="NF003558">
    <property type="entry name" value="PRK05231.1"/>
    <property type="match status" value="1"/>
</dbReference>
<dbReference type="CDD" id="cd05153">
    <property type="entry name" value="HomoserineK_II"/>
    <property type="match status" value="1"/>
</dbReference>
<dbReference type="Gene3D" id="3.30.200.20">
    <property type="entry name" value="Phosphorylase Kinase, domain 1"/>
    <property type="match status" value="1"/>
</dbReference>
<proteinExistence type="inferred from homology"/>
<evidence type="ECO:0000313" key="11">
    <source>
        <dbReference type="EMBL" id="SDJ49089.1"/>
    </source>
</evidence>
<keyword evidence="5 8" id="KW-0418">Kinase</keyword>
<keyword evidence="4 8" id="KW-0547">Nucleotide-binding</keyword>
<dbReference type="InterPro" id="IPR002575">
    <property type="entry name" value="Aminoglycoside_PTrfase"/>
</dbReference>
<dbReference type="GO" id="GO:0004413">
    <property type="term" value="F:homoserine kinase activity"/>
    <property type="evidence" value="ECO:0007669"/>
    <property type="project" value="UniProtKB-UniRule"/>
</dbReference>
<dbReference type="Pfam" id="PF01636">
    <property type="entry name" value="APH"/>
    <property type="match status" value="1"/>
</dbReference>
<evidence type="ECO:0000256" key="5">
    <source>
        <dbReference type="ARBA" id="ARBA00022777"/>
    </source>
</evidence>
<name>A0A1G8U5V8_9HYPH</name>
<dbReference type="EMBL" id="FNEE01000006">
    <property type="protein sequence ID" value="SDJ49089.1"/>
    <property type="molecule type" value="Genomic_DNA"/>
</dbReference>
<dbReference type="InterPro" id="IPR050249">
    <property type="entry name" value="Pseudomonas-type_ThrB"/>
</dbReference>
<evidence type="ECO:0000256" key="3">
    <source>
        <dbReference type="ARBA" id="ARBA00022697"/>
    </source>
</evidence>
<keyword evidence="12" id="KW-1185">Reference proteome</keyword>
<dbReference type="UniPathway" id="UPA00050">
    <property type="reaction ID" value="UER00064"/>
</dbReference>
<dbReference type="EC" id="2.7.1.39" evidence="8 9"/>
<dbReference type="PANTHER" id="PTHR21064">
    <property type="entry name" value="AMINOGLYCOSIDE PHOSPHOTRANSFERASE DOMAIN-CONTAINING PROTEIN-RELATED"/>
    <property type="match status" value="1"/>
</dbReference>
<dbReference type="SUPFAM" id="SSF56112">
    <property type="entry name" value="Protein kinase-like (PK-like)"/>
    <property type="match status" value="1"/>
</dbReference>
<dbReference type="PANTHER" id="PTHR21064:SF6">
    <property type="entry name" value="AMINOGLYCOSIDE PHOSPHOTRANSFERASE DOMAIN-CONTAINING PROTEIN"/>
    <property type="match status" value="1"/>
</dbReference>
<evidence type="ECO:0000313" key="12">
    <source>
        <dbReference type="Proteomes" id="UP000198894"/>
    </source>
</evidence>
<sequence length="314" mass="35062">MAVYTELSPNEVATFFQALGLGQPNSVRGSASGIENTNYFVDTEAGEYVLTLFERLTFEQLPFYLHLMKHLAARRMPVPDPVANVRGEILHTLKGRPAVIVNRLPGESVTASTESHCRAVGEILARMHVTGSDYPRRQANPRGLEWWNEVVPVVGRCVSEGQRSLLTSELAFQNQIAVSSTYEELPSGPVHADLFRDNVLFEGGHLTGVFDFYFAGCDTFLFDIAVCLNDWCVDSGTGRQDTKQVAAFLGAYESVRALTGPERLLLPAMQRAGAFRFWLSRLWDLYQPREAALLKAHDPSHFERMLRVLRGEIA</sequence>
<keyword evidence="6 8" id="KW-0067">ATP-binding</keyword>
<evidence type="ECO:0000256" key="1">
    <source>
        <dbReference type="ARBA" id="ARBA00022605"/>
    </source>
</evidence>
<dbReference type="HAMAP" id="MF_00301">
    <property type="entry name" value="Homoser_kinase_2"/>
    <property type="match status" value="1"/>
</dbReference>
<comment type="catalytic activity">
    <reaction evidence="8">
        <text>L-homoserine + ATP = O-phospho-L-homoserine + ADP + H(+)</text>
        <dbReference type="Rhea" id="RHEA:13985"/>
        <dbReference type="ChEBI" id="CHEBI:15378"/>
        <dbReference type="ChEBI" id="CHEBI:30616"/>
        <dbReference type="ChEBI" id="CHEBI:57476"/>
        <dbReference type="ChEBI" id="CHEBI:57590"/>
        <dbReference type="ChEBI" id="CHEBI:456216"/>
        <dbReference type="EC" id="2.7.1.39"/>
    </reaction>
</comment>
<evidence type="ECO:0000256" key="2">
    <source>
        <dbReference type="ARBA" id="ARBA00022679"/>
    </source>
</evidence>
<dbReference type="NCBIfam" id="TIGR00938">
    <property type="entry name" value="thrB_alt"/>
    <property type="match status" value="1"/>
</dbReference>
<gene>
    <name evidence="8" type="primary">thrB</name>
    <name evidence="11" type="ORF">SAMN05428953_106289</name>
</gene>
<dbReference type="GO" id="GO:0005524">
    <property type="term" value="F:ATP binding"/>
    <property type="evidence" value="ECO:0007669"/>
    <property type="project" value="UniProtKB-KW"/>
</dbReference>